<protein>
    <submittedName>
        <fullName evidence="1">Uncharacterized protein</fullName>
    </submittedName>
</protein>
<accession>A0A5C6G6B8</accession>
<gene>
    <name evidence="1" type="ORF">ED733_001056</name>
</gene>
<comment type="caution">
    <text evidence="1">The sequence shown here is derived from an EMBL/GenBank/DDBJ whole genome shotgun (WGS) entry which is preliminary data.</text>
</comment>
<organism evidence="1 2">
    <name type="scientific">Metarhizium rileyi (strain RCEF 4871)</name>
    <name type="common">Nomuraea rileyi</name>
    <dbReference type="NCBI Taxonomy" id="1649241"/>
    <lineage>
        <taxon>Eukaryota</taxon>
        <taxon>Fungi</taxon>
        <taxon>Dikarya</taxon>
        <taxon>Ascomycota</taxon>
        <taxon>Pezizomycotina</taxon>
        <taxon>Sordariomycetes</taxon>
        <taxon>Hypocreomycetidae</taxon>
        <taxon>Hypocreales</taxon>
        <taxon>Clavicipitaceae</taxon>
        <taxon>Metarhizium</taxon>
    </lineage>
</organism>
<reference evidence="2" key="1">
    <citation type="submission" date="2018-12" db="EMBL/GenBank/DDBJ databases">
        <title>The complete genome of Metarhizium rileyi, a key fungal pathogen of Lepidoptera.</title>
        <authorList>
            <person name="Binneck E."/>
            <person name="Lastra C.C.L."/>
            <person name="Sosa-Gomez D.R."/>
        </authorList>
    </citation>
    <scope>NUCLEOTIDE SEQUENCE [LARGE SCALE GENOMIC DNA]</scope>
    <source>
        <strain evidence="2">Cep018-CH2</strain>
    </source>
</reference>
<name>A0A5C6G6B8_METRR</name>
<evidence type="ECO:0000313" key="2">
    <source>
        <dbReference type="Proteomes" id="UP000317257"/>
    </source>
</evidence>
<dbReference type="AlphaFoldDB" id="A0A5C6G6B8"/>
<dbReference type="EMBL" id="SBHS01000036">
    <property type="protein sequence ID" value="TWU71811.1"/>
    <property type="molecule type" value="Genomic_DNA"/>
</dbReference>
<proteinExistence type="predicted"/>
<evidence type="ECO:0000313" key="1">
    <source>
        <dbReference type="EMBL" id="TWU71811.1"/>
    </source>
</evidence>
<sequence length="258" mass="29676">MSNHEPVHSTIRPLKPTKDNGRVAKEISRCLELVQTCNRDLQHLIDLRNEHLEFLQTTPRRILERVNSVIDSANQSLVEARRIVEKCRPKAHHGMKMTFHSQVDWVIRSSVHFRRQEPVIIRHNTAVLAELTYLRQITTWTIVDSVVRKREGTVGPSNDRLRNTKKMSVLDKPAAKMVPMPMPMPRSRFSTRKPIEYCDLPEPVFPNALPRMTQSAEELPLPDRRSSVAHITTYFEYRSSSAIPGTSDDRGLLVLFGD</sequence>
<dbReference type="Proteomes" id="UP000317257">
    <property type="component" value="Unassembled WGS sequence"/>
</dbReference>